<feature type="compositionally biased region" description="Polar residues" evidence="1">
    <location>
        <begin position="60"/>
        <end position="75"/>
    </location>
</feature>
<dbReference type="EMBL" id="ML977507">
    <property type="protein sequence ID" value="KAF2128900.1"/>
    <property type="molecule type" value="Genomic_DNA"/>
</dbReference>
<feature type="region of interest" description="Disordered" evidence="1">
    <location>
        <begin position="1"/>
        <end position="34"/>
    </location>
</feature>
<dbReference type="Proteomes" id="UP000799771">
    <property type="component" value="Unassembled WGS sequence"/>
</dbReference>
<evidence type="ECO:0000313" key="2">
    <source>
        <dbReference type="EMBL" id="KAF2128900.1"/>
    </source>
</evidence>
<evidence type="ECO:0000256" key="1">
    <source>
        <dbReference type="SAM" id="MobiDB-lite"/>
    </source>
</evidence>
<keyword evidence="3" id="KW-1185">Reference proteome</keyword>
<protein>
    <submittedName>
        <fullName evidence="2">Uncharacterized protein</fullName>
    </submittedName>
</protein>
<feature type="region of interest" description="Disordered" evidence="1">
    <location>
        <begin position="49"/>
        <end position="83"/>
    </location>
</feature>
<evidence type="ECO:0000313" key="3">
    <source>
        <dbReference type="Proteomes" id="UP000799771"/>
    </source>
</evidence>
<proteinExistence type="predicted"/>
<sequence length="140" mass="15468">MSSTRQRLTTPYVYPSKRYGTEYTSDHQSSRSNPSQAVLLAISVPPFQATAGPTSPVMPQRTTPSSTNPWSSIPTPNRPAVENGAQTHANIPRYKHPYVLLEGNDPLSSAQGYEVKVLHAQDSQAIVVRAREKRLGRARR</sequence>
<dbReference type="AlphaFoldDB" id="A0A6A6AAR0"/>
<reference evidence="2" key="1">
    <citation type="journal article" date="2020" name="Stud. Mycol.">
        <title>101 Dothideomycetes genomes: a test case for predicting lifestyles and emergence of pathogens.</title>
        <authorList>
            <person name="Haridas S."/>
            <person name="Albert R."/>
            <person name="Binder M."/>
            <person name="Bloem J."/>
            <person name="Labutti K."/>
            <person name="Salamov A."/>
            <person name="Andreopoulos B."/>
            <person name="Baker S."/>
            <person name="Barry K."/>
            <person name="Bills G."/>
            <person name="Bluhm B."/>
            <person name="Cannon C."/>
            <person name="Castanera R."/>
            <person name="Culley D."/>
            <person name="Daum C."/>
            <person name="Ezra D."/>
            <person name="Gonzalez J."/>
            <person name="Henrissat B."/>
            <person name="Kuo A."/>
            <person name="Liang C."/>
            <person name="Lipzen A."/>
            <person name="Lutzoni F."/>
            <person name="Magnuson J."/>
            <person name="Mondo S."/>
            <person name="Nolan M."/>
            <person name="Ohm R."/>
            <person name="Pangilinan J."/>
            <person name="Park H.-J."/>
            <person name="Ramirez L."/>
            <person name="Alfaro M."/>
            <person name="Sun H."/>
            <person name="Tritt A."/>
            <person name="Yoshinaga Y."/>
            <person name="Zwiers L.-H."/>
            <person name="Turgeon B."/>
            <person name="Goodwin S."/>
            <person name="Spatafora J."/>
            <person name="Crous P."/>
            <person name="Grigoriev I."/>
        </authorList>
    </citation>
    <scope>NUCLEOTIDE SEQUENCE</scope>
    <source>
        <strain evidence="2">CBS 119687</strain>
    </source>
</reference>
<organism evidence="2 3">
    <name type="scientific">Dothidotthia symphoricarpi CBS 119687</name>
    <dbReference type="NCBI Taxonomy" id="1392245"/>
    <lineage>
        <taxon>Eukaryota</taxon>
        <taxon>Fungi</taxon>
        <taxon>Dikarya</taxon>
        <taxon>Ascomycota</taxon>
        <taxon>Pezizomycotina</taxon>
        <taxon>Dothideomycetes</taxon>
        <taxon>Pleosporomycetidae</taxon>
        <taxon>Pleosporales</taxon>
        <taxon>Dothidotthiaceae</taxon>
        <taxon>Dothidotthia</taxon>
    </lineage>
</organism>
<dbReference type="RefSeq" id="XP_033523289.1">
    <property type="nucleotide sequence ID" value="XM_033671532.1"/>
</dbReference>
<name>A0A6A6AAR0_9PLEO</name>
<accession>A0A6A6AAR0</accession>
<dbReference type="GeneID" id="54411964"/>
<gene>
    <name evidence="2" type="ORF">P153DRAFT_397120</name>
</gene>